<dbReference type="SUPFAM" id="SSF46894">
    <property type="entry name" value="C-terminal effector domain of the bipartite response regulators"/>
    <property type="match status" value="1"/>
</dbReference>
<dbReference type="AlphaFoldDB" id="A0A7X2TKQ3"/>
<keyword evidence="4" id="KW-0238">DNA-binding</keyword>
<evidence type="ECO:0000256" key="4">
    <source>
        <dbReference type="ARBA" id="ARBA00023125"/>
    </source>
</evidence>
<dbReference type="InterPro" id="IPR036388">
    <property type="entry name" value="WH-like_DNA-bd_sf"/>
</dbReference>
<keyword evidence="10" id="KW-1185">Reference proteome</keyword>
<reference evidence="9 10" key="1">
    <citation type="submission" date="2019-08" db="EMBL/GenBank/DDBJ databases">
        <title>In-depth cultivation of the pig gut microbiome towards novel bacterial diversity and tailored functional studies.</title>
        <authorList>
            <person name="Wylensek D."/>
            <person name="Hitch T.C.A."/>
            <person name="Clavel T."/>
        </authorList>
    </citation>
    <scope>NUCLEOTIDE SEQUENCE [LARGE SCALE GENOMIC DNA]</scope>
    <source>
        <strain evidence="9 10">BSM-380-WT-5A</strain>
    </source>
</reference>
<dbReference type="PROSITE" id="PS50110">
    <property type="entry name" value="RESPONSE_REGULATORY"/>
    <property type="match status" value="1"/>
</dbReference>
<dbReference type="InterPro" id="IPR001789">
    <property type="entry name" value="Sig_transdc_resp-reg_receiver"/>
</dbReference>
<dbReference type="GO" id="GO:0006355">
    <property type="term" value="P:regulation of DNA-templated transcription"/>
    <property type="evidence" value="ECO:0007669"/>
    <property type="project" value="InterPro"/>
</dbReference>
<sequence length="214" mass="24350">MKIRVLLVEDQKIMQKYFASMVQGDERFLLVDVLNDGEKAVSYCNHTVVDLVLMDVQTFQNHDGLLAAETIKKQHPAVKIIVITSLVDPEILTRAKEKGADSLWYKDHGQEEIMEVIDRTLEGEHVFPDKAPAVELKWMKSDEISPRQLEMLRLYIKGYSYSEIGKQMNCSAAGVRWNFQDMIAKAGYSCKEELLAAVLESKLVVSTLKGWQTL</sequence>
<name>A0A7X2TKQ3_9FIRM</name>
<feature type="modified residue" description="4-aspartylphosphate" evidence="7">
    <location>
        <position position="55"/>
    </location>
</feature>
<comment type="caution">
    <text evidence="9">The sequence shown here is derived from an EMBL/GenBank/DDBJ whole genome shotgun (WGS) entry which is preliminary data.</text>
</comment>
<dbReference type="PANTHER" id="PTHR43214:SF44">
    <property type="entry name" value="TWO-COMPONENT RESPONSE REGULATOR"/>
    <property type="match status" value="1"/>
</dbReference>
<evidence type="ECO:0000259" key="8">
    <source>
        <dbReference type="PROSITE" id="PS50110"/>
    </source>
</evidence>
<protein>
    <recommendedName>
        <fullName evidence="1">Stage 0 sporulation protein A homolog</fullName>
    </recommendedName>
</protein>
<proteinExistence type="predicted"/>
<dbReference type="GO" id="GO:0000160">
    <property type="term" value="P:phosphorelay signal transduction system"/>
    <property type="evidence" value="ECO:0007669"/>
    <property type="project" value="InterPro"/>
</dbReference>
<dbReference type="Proteomes" id="UP000440513">
    <property type="component" value="Unassembled WGS sequence"/>
</dbReference>
<keyword evidence="5" id="KW-0804">Transcription</keyword>
<evidence type="ECO:0000256" key="7">
    <source>
        <dbReference type="PROSITE-ProRule" id="PRU00169"/>
    </source>
</evidence>
<dbReference type="PANTHER" id="PTHR43214">
    <property type="entry name" value="TWO-COMPONENT RESPONSE REGULATOR"/>
    <property type="match status" value="1"/>
</dbReference>
<evidence type="ECO:0000256" key="5">
    <source>
        <dbReference type="ARBA" id="ARBA00023163"/>
    </source>
</evidence>
<evidence type="ECO:0000256" key="1">
    <source>
        <dbReference type="ARBA" id="ARBA00018672"/>
    </source>
</evidence>
<dbReference type="Gene3D" id="1.10.10.10">
    <property type="entry name" value="Winged helix-like DNA-binding domain superfamily/Winged helix DNA-binding domain"/>
    <property type="match status" value="1"/>
</dbReference>
<dbReference type="RefSeq" id="WP_118619741.1">
    <property type="nucleotide sequence ID" value="NZ_VUMS01000011.1"/>
</dbReference>
<dbReference type="GO" id="GO:0003677">
    <property type="term" value="F:DNA binding"/>
    <property type="evidence" value="ECO:0007669"/>
    <property type="project" value="UniProtKB-KW"/>
</dbReference>
<dbReference type="InterPro" id="IPR016032">
    <property type="entry name" value="Sig_transdc_resp-reg_C-effctor"/>
</dbReference>
<dbReference type="CDD" id="cd17535">
    <property type="entry name" value="REC_NarL-like"/>
    <property type="match status" value="1"/>
</dbReference>
<dbReference type="InterPro" id="IPR000792">
    <property type="entry name" value="Tscrpt_reg_LuxR_C"/>
</dbReference>
<evidence type="ECO:0000313" key="9">
    <source>
        <dbReference type="EMBL" id="MST66501.1"/>
    </source>
</evidence>
<evidence type="ECO:0000256" key="6">
    <source>
        <dbReference type="ARBA" id="ARBA00024867"/>
    </source>
</evidence>
<dbReference type="Pfam" id="PF00072">
    <property type="entry name" value="Response_reg"/>
    <property type="match status" value="1"/>
</dbReference>
<feature type="domain" description="Response regulatory" evidence="8">
    <location>
        <begin position="4"/>
        <end position="121"/>
    </location>
</feature>
<dbReference type="InterPro" id="IPR039420">
    <property type="entry name" value="WalR-like"/>
</dbReference>
<dbReference type="SUPFAM" id="SSF52172">
    <property type="entry name" value="CheY-like"/>
    <property type="match status" value="1"/>
</dbReference>
<comment type="function">
    <text evidence="6">May play the central regulatory role in sporulation. It may be an element of the effector pathway responsible for the activation of sporulation genes in response to nutritional stress. Spo0A may act in concert with spo0H (a sigma factor) to control the expression of some genes that are critical to the sporulation process.</text>
</comment>
<dbReference type="InterPro" id="IPR011006">
    <property type="entry name" value="CheY-like_superfamily"/>
</dbReference>
<evidence type="ECO:0000256" key="2">
    <source>
        <dbReference type="ARBA" id="ARBA00022553"/>
    </source>
</evidence>
<accession>A0A7X2TKQ3</accession>
<keyword evidence="3" id="KW-0805">Transcription regulation</keyword>
<keyword evidence="2 7" id="KW-0597">Phosphoprotein</keyword>
<gene>
    <name evidence="9" type="ORF">FYJ57_07085</name>
</gene>
<dbReference type="Pfam" id="PF00196">
    <property type="entry name" value="GerE"/>
    <property type="match status" value="1"/>
</dbReference>
<evidence type="ECO:0000256" key="3">
    <source>
        <dbReference type="ARBA" id="ARBA00023015"/>
    </source>
</evidence>
<dbReference type="SMART" id="SM00448">
    <property type="entry name" value="REC"/>
    <property type="match status" value="1"/>
</dbReference>
<organism evidence="9 10">
    <name type="scientific">Oliverpabstia intestinalis</name>
    <dbReference type="NCBI Taxonomy" id="2606633"/>
    <lineage>
        <taxon>Bacteria</taxon>
        <taxon>Bacillati</taxon>
        <taxon>Bacillota</taxon>
        <taxon>Clostridia</taxon>
        <taxon>Lachnospirales</taxon>
        <taxon>Lachnospiraceae</taxon>
        <taxon>Oliverpabstia</taxon>
    </lineage>
</organism>
<evidence type="ECO:0000313" key="10">
    <source>
        <dbReference type="Proteomes" id="UP000440513"/>
    </source>
</evidence>
<dbReference type="Gene3D" id="3.40.50.2300">
    <property type="match status" value="1"/>
</dbReference>
<dbReference type="EMBL" id="VUMS01000011">
    <property type="protein sequence ID" value="MST66501.1"/>
    <property type="molecule type" value="Genomic_DNA"/>
</dbReference>
<dbReference type="InterPro" id="IPR058245">
    <property type="entry name" value="NreC/VraR/RcsB-like_REC"/>
</dbReference>